<dbReference type="InterPro" id="IPR053051">
    <property type="entry name" value="HDAC_complex_subunit"/>
</dbReference>
<evidence type="ECO:0000256" key="5">
    <source>
        <dbReference type="PROSITE-ProRule" id="PRU00042"/>
    </source>
</evidence>
<dbReference type="InterPro" id="IPR019786">
    <property type="entry name" value="Zinc_finger_PHD-type_CS"/>
</dbReference>
<keyword evidence="4" id="KW-0862">Zinc</keyword>
<feature type="compositionally biased region" description="Low complexity" evidence="6">
    <location>
        <begin position="644"/>
        <end position="655"/>
    </location>
</feature>
<name>A0A6A6IFZ1_9PLEO</name>
<accession>A0A6A6IFZ1</accession>
<dbReference type="SMART" id="SM00355">
    <property type="entry name" value="ZnF_C2H2"/>
    <property type="match status" value="2"/>
</dbReference>
<evidence type="ECO:0000313" key="8">
    <source>
        <dbReference type="EMBL" id="KAF2248978.1"/>
    </source>
</evidence>
<keyword evidence="1" id="KW-0479">Metal-binding</keyword>
<dbReference type="Gene3D" id="3.30.40.10">
    <property type="entry name" value="Zinc/RING finger domain, C3HC4 (zinc finger)"/>
    <property type="match status" value="1"/>
</dbReference>
<evidence type="ECO:0000256" key="1">
    <source>
        <dbReference type="ARBA" id="ARBA00022723"/>
    </source>
</evidence>
<organism evidence="8 9">
    <name type="scientific">Trematosphaeria pertusa</name>
    <dbReference type="NCBI Taxonomy" id="390896"/>
    <lineage>
        <taxon>Eukaryota</taxon>
        <taxon>Fungi</taxon>
        <taxon>Dikarya</taxon>
        <taxon>Ascomycota</taxon>
        <taxon>Pezizomycotina</taxon>
        <taxon>Dothideomycetes</taxon>
        <taxon>Pleosporomycetidae</taxon>
        <taxon>Pleosporales</taxon>
        <taxon>Massarineae</taxon>
        <taxon>Trematosphaeriaceae</taxon>
        <taxon>Trematosphaeria</taxon>
    </lineage>
</organism>
<dbReference type="PROSITE" id="PS00028">
    <property type="entry name" value="ZINC_FINGER_C2H2_1"/>
    <property type="match status" value="2"/>
</dbReference>
<dbReference type="AlphaFoldDB" id="A0A6A6IFZ1"/>
<keyword evidence="9" id="KW-1185">Reference proteome</keyword>
<dbReference type="GO" id="GO:0061186">
    <property type="term" value="P:negative regulation of silent mating-type cassette heterochromatin formation"/>
    <property type="evidence" value="ECO:0007669"/>
    <property type="project" value="TreeGrafter"/>
</dbReference>
<proteinExistence type="predicted"/>
<evidence type="ECO:0000259" key="7">
    <source>
        <dbReference type="PROSITE" id="PS50157"/>
    </source>
</evidence>
<dbReference type="GO" id="GO:0033698">
    <property type="term" value="C:Rpd3L complex"/>
    <property type="evidence" value="ECO:0007669"/>
    <property type="project" value="TreeGrafter"/>
</dbReference>
<dbReference type="OrthoDB" id="654211at2759"/>
<dbReference type="GeneID" id="54580156"/>
<dbReference type="PROSITE" id="PS50157">
    <property type="entry name" value="ZINC_FINGER_C2H2_2"/>
    <property type="match status" value="2"/>
</dbReference>
<feature type="compositionally biased region" description="Acidic residues" evidence="6">
    <location>
        <begin position="327"/>
        <end position="337"/>
    </location>
</feature>
<dbReference type="PROSITE" id="PS01359">
    <property type="entry name" value="ZF_PHD_1"/>
    <property type="match status" value="1"/>
</dbReference>
<dbReference type="InterPro" id="IPR011011">
    <property type="entry name" value="Znf_FYVE_PHD"/>
</dbReference>
<evidence type="ECO:0000256" key="3">
    <source>
        <dbReference type="ARBA" id="ARBA00022771"/>
    </source>
</evidence>
<dbReference type="SUPFAM" id="SSF57667">
    <property type="entry name" value="beta-beta-alpha zinc fingers"/>
    <property type="match status" value="1"/>
</dbReference>
<dbReference type="InterPro" id="IPR013087">
    <property type="entry name" value="Znf_C2H2_type"/>
</dbReference>
<keyword evidence="2" id="KW-0677">Repeat</keyword>
<dbReference type="Gene3D" id="3.30.160.60">
    <property type="entry name" value="Classic Zinc Finger"/>
    <property type="match status" value="2"/>
</dbReference>
<dbReference type="EMBL" id="ML987195">
    <property type="protein sequence ID" value="KAF2248978.1"/>
    <property type="molecule type" value="Genomic_DNA"/>
</dbReference>
<feature type="domain" description="C2H2-type" evidence="7">
    <location>
        <begin position="391"/>
        <end position="414"/>
    </location>
</feature>
<dbReference type="PANTHER" id="PTHR47793">
    <property type="entry name" value="HISTONE DEACETYLASE COMPLEX SUBUNIT CTI6"/>
    <property type="match status" value="1"/>
</dbReference>
<gene>
    <name evidence="8" type="ORF">BU26DRAFT_505090</name>
</gene>
<dbReference type="Pfam" id="PF20826">
    <property type="entry name" value="PHD_5"/>
    <property type="match status" value="1"/>
</dbReference>
<feature type="region of interest" description="Disordered" evidence="6">
    <location>
        <begin position="609"/>
        <end position="664"/>
    </location>
</feature>
<evidence type="ECO:0000256" key="4">
    <source>
        <dbReference type="ARBA" id="ARBA00022833"/>
    </source>
</evidence>
<dbReference type="GO" id="GO:0008270">
    <property type="term" value="F:zinc ion binding"/>
    <property type="evidence" value="ECO:0007669"/>
    <property type="project" value="UniProtKB-KW"/>
</dbReference>
<evidence type="ECO:0000313" key="9">
    <source>
        <dbReference type="Proteomes" id="UP000800094"/>
    </source>
</evidence>
<feature type="compositionally biased region" description="Basic and acidic residues" evidence="6">
    <location>
        <begin position="821"/>
        <end position="831"/>
    </location>
</feature>
<sequence length="948" mass="104437">MTRFTWAGALLSLTPSAPRLMPSQLLKYSSLTTSICQKFSELHERDHNGLLPSRTDLGHQARHLELLTEAKSRGIGRQKSRVFRTCIHDDGEVSDRRLSRLELANSSEWDTRSFLRGQGKSLSSLSGLSQSSKNAIHLELLGGRAKDSVDPGLALGKRRASSPPCDAARRYRPVFSEPVVDIDEDRDKDEEDEDEVIRCVCGLQEFPGEADANALYIQCDICKVWQHDRCVGITGVASSPEEYFCEECRPAFHAAASRHSDGLVQTRFHAPTLNPRAPLHTSHVAVVAVPHRQQTSRPTSSPPLLGGQGPVGLGQALFDAAANIPSDDSDSSSEDDIIPSNSRVDSILGPPLPDSGSKLSSFVCNLCNRRFRRQEHLKLHYRSLHTRENHFECSDCGMKFARSDNLSQHLRTSHGSGAVITGMSDHSKIQQPILYASSSSTTVNPPTVPRAFPPTKGSMYMRYTISQDATTAAGIHKMSSNPDPPPPTAHSTGHHIKTGEFMHNTSCNGSTQFARIRHCDLRFTEIFVQRQNTKITMDIESATRTAAYPEVSVVGHETATSTDTPISLRGEVAGTPKTFTSFDFPSRDIASGGLPRLKRYGTPPVRELLRGPQRRGRGGRVHFGVLRERQKNPRLALTKKRRGSSPPSGDPKSSRQIIGSINGSKPPFYLPNSLVYAPNSPEYNPSSLHAADYRWNRPAVTTANAVDTLQPLGQLYDSLATPPHLQYQHDSGVLNQDEIFHPKSQPSGVLFGQVAQSADFSMQPEHQQNIRNEWDNTPNSAHSWIDSPPVFQRKRRPKFVLGGSSDESTSESDNEWSTSDTHGEKDKKSKDGTAGARNQEPALYMSYTISRDTTNPSGTQNAEKFLAIKDRQSVLPSKSVLKDWRTSPVHSPIAKGPWTHPTSTVGLAARRHAPAHARLLISSLHSSATAHAHWGYEQREPLEDPHSS</sequence>
<dbReference type="Pfam" id="PF00096">
    <property type="entry name" value="zf-C2H2"/>
    <property type="match status" value="2"/>
</dbReference>
<evidence type="ECO:0000256" key="6">
    <source>
        <dbReference type="SAM" id="MobiDB-lite"/>
    </source>
</evidence>
<reference evidence="8" key="1">
    <citation type="journal article" date="2020" name="Stud. Mycol.">
        <title>101 Dothideomycetes genomes: a test case for predicting lifestyles and emergence of pathogens.</title>
        <authorList>
            <person name="Haridas S."/>
            <person name="Albert R."/>
            <person name="Binder M."/>
            <person name="Bloem J."/>
            <person name="Labutti K."/>
            <person name="Salamov A."/>
            <person name="Andreopoulos B."/>
            <person name="Baker S."/>
            <person name="Barry K."/>
            <person name="Bills G."/>
            <person name="Bluhm B."/>
            <person name="Cannon C."/>
            <person name="Castanera R."/>
            <person name="Culley D."/>
            <person name="Daum C."/>
            <person name="Ezra D."/>
            <person name="Gonzalez J."/>
            <person name="Henrissat B."/>
            <person name="Kuo A."/>
            <person name="Liang C."/>
            <person name="Lipzen A."/>
            <person name="Lutzoni F."/>
            <person name="Magnuson J."/>
            <person name="Mondo S."/>
            <person name="Nolan M."/>
            <person name="Ohm R."/>
            <person name="Pangilinan J."/>
            <person name="Park H.-J."/>
            <person name="Ramirez L."/>
            <person name="Alfaro M."/>
            <person name="Sun H."/>
            <person name="Tritt A."/>
            <person name="Yoshinaga Y."/>
            <person name="Zwiers L.-H."/>
            <person name="Turgeon B."/>
            <person name="Goodwin S."/>
            <person name="Spatafora J."/>
            <person name="Crous P."/>
            <person name="Grigoriev I."/>
        </authorList>
    </citation>
    <scope>NUCLEOTIDE SEQUENCE</scope>
    <source>
        <strain evidence="8">CBS 122368</strain>
    </source>
</reference>
<dbReference type="GO" id="GO:0061188">
    <property type="term" value="P:negative regulation of rDNA heterochromatin formation"/>
    <property type="evidence" value="ECO:0007669"/>
    <property type="project" value="TreeGrafter"/>
</dbReference>
<dbReference type="InterPro" id="IPR013083">
    <property type="entry name" value="Znf_RING/FYVE/PHD"/>
</dbReference>
<dbReference type="FunFam" id="3.30.160.60:FF:000100">
    <property type="entry name" value="Zinc finger 45-like"/>
    <property type="match status" value="1"/>
</dbReference>
<dbReference type="InterPro" id="IPR001965">
    <property type="entry name" value="Znf_PHD"/>
</dbReference>
<feature type="domain" description="C2H2-type" evidence="7">
    <location>
        <begin position="362"/>
        <end position="390"/>
    </location>
</feature>
<dbReference type="PANTHER" id="PTHR47793:SF1">
    <property type="entry name" value="HISTONE DEACETYLASE COMPLEX SUBUNIT CTI6"/>
    <property type="match status" value="1"/>
</dbReference>
<feature type="region of interest" description="Disordered" evidence="6">
    <location>
        <begin position="323"/>
        <end position="351"/>
    </location>
</feature>
<dbReference type="Proteomes" id="UP000800094">
    <property type="component" value="Unassembled WGS sequence"/>
</dbReference>
<keyword evidence="3 5" id="KW-0863">Zinc-finger</keyword>
<dbReference type="RefSeq" id="XP_033683982.1">
    <property type="nucleotide sequence ID" value="XM_033826826.1"/>
</dbReference>
<evidence type="ECO:0000256" key="2">
    <source>
        <dbReference type="ARBA" id="ARBA00022737"/>
    </source>
</evidence>
<feature type="region of interest" description="Disordered" evidence="6">
    <location>
        <begin position="800"/>
        <end position="841"/>
    </location>
</feature>
<protein>
    <recommendedName>
        <fullName evidence="7">C2H2-type domain-containing protein</fullName>
    </recommendedName>
</protein>
<dbReference type="SMART" id="SM00249">
    <property type="entry name" value="PHD"/>
    <property type="match status" value="1"/>
</dbReference>
<dbReference type="GO" id="GO:0070210">
    <property type="term" value="C:Rpd3L-Expanded complex"/>
    <property type="evidence" value="ECO:0007669"/>
    <property type="project" value="TreeGrafter"/>
</dbReference>
<dbReference type="SUPFAM" id="SSF57903">
    <property type="entry name" value="FYVE/PHD zinc finger"/>
    <property type="match status" value="1"/>
</dbReference>
<dbReference type="InterPro" id="IPR036236">
    <property type="entry name" value="Znf_C2H2_sf"/>
</dbReference>